<organism evidence="6 7">
    <name type="scientific">Paenibacillus mucilaginosus K02</name>
    <dbReference type="NCBI Taxonomy" id="997761"/>
    <lineage>
        <taxon>Bacteria</taxon>
        <taxon>Bacillati</taxon>
        <taxon>Bacillota</taxon>
        <taxon>Bacilli</taxon>
        <taxon>Bacillales</taxon>
        <taxon>Paenibacillaceae</taxon>
        <taxon>Paenibacillus</taxon>
    </lineage>
</organism>
<dbReference type="PANTHER" id="PTHR43498:SF1">
    <property type="entry name" value="COB--COM HETERODISULFIDE REDUCTASE IRON-SULFUR SUBUNIT A"/>
    <property type="match status" value="1"/>
</dbReference>
<dbReference type="Proteomes" id="UP000007392">
    <property type="component" value="Chromosome"/>
</dbReference>
<dbReference type="InterPro" id="IPR039650">
    <property type="entry name" value="HdrA-like"/>
</dbReference>
<dbReference type="AlphaFoldDB" id="I0BFR6"/>
<proteinExistence type="predicted"/>
<evidence type="ECO:0000256" key="5">
    <source>
        <dbReference type="ARBA" id="ARBA00023014"/>
    </source>
</evidence>
<dbReference type="SUPFAM" id="SSF51905">
    <property type="entry name" value="FAD/NAD(P)-binding domain"/>
    <property type="match status" value="1"/>
</dbReference>
<keyword evidence="4" id="KW-0408">Iron</keyword>
<keyword evidence="1" id="KW-0004">4Fe-4S</keyword>
<dbReference type="PANTHER" id="PTHR43498">
    <property type="entry name" value="FERREDOXIN:COB-COM HETERODISULFIDE REDUCTASE SUBUNIT A"/>
    <property type="match status" value="1"/>
</dbReference>
<evidence type="ECO:0008006" key="8">
    <source>
        <dbReference type="Google" id="ProtNLM"/>
    </source>
</evidence>
<keyword evidence="2" id="KW-0479">Metal-binding</keyword>
<accession>I0BFR6</accession>
<sequence>MQLMEKRDGRIMASPAEGLFEEHYDVIVVGLGTAGSMAAIAAAGRGLRVLGIERLNCMGGTGTVGGVVGYYYGNRGGIFEDIDSQVAAYQRQDDFTPFQGVHAEIKNWILDTEAVKAGVELRYESFVIGVYREELKVKGLCWVSPAGIHRTTAGVVIDSTGNAEICELAGCAFDMGRELDGECQPFSNVQMKLYPNGSVGNFYTDSGYIDVTDPENVTQAIIDSNMLGTHLQETFTGEALLLKTAPLLGIRESRRIVGEERVTFTDVLEDRLTREPVFFGFSNLDNHGKDMAFESENQQDWLVAASLFGPNMNVPVPMGTFIPQGFDGLLAAGRCISLDHDIASAIRQKRDMEKSGEVAAGIAYLAIRENTHVKEVPYDTLKELLVETKCLKPGQTLEFREITPQEDHELKAIPASKWLTDPQAIKEGLAGDKPGIAIWSARRLGGSILTSLKEWMDERGQPLLRKNSALALGLMGESACLPVLREIVYSRDLYLPRTSRKYNQPHVFAAIYLLGRLKDHEIMPELMSFMSNESFMDTLEADSSNDEFIFDRAELYFQFFSFSMMAALRIADRYEEWRPQIDEVVSGRLADPDFELIITLKTHIREANGFLKKKMNERVRRIYSAYTSRWN</sequence>
<dbReference type="PATRIC" id="fig|997761.3.peg.2104"/>
<protein>
    <recommendedName>
        <fullName evidence="8">FAD-dependent oxidoreductase</fullName>
    </recommendedName>
</protein>
<dbReference type="OrthoDB" id="2493700at2"/>
<evidence type="ECO:0000256" key="1">
    <source>
        <dbReference type="ARBA" id="ARBA00022485"/>
    </source>
</evidence>
<dbReference type="GO" id="GO:0046872">
    <property type="term" value="F:metal ion binding"/>
    <property type="evidence" value="ECO:0007669"/>
    <property type="project" value="UniProtKB-KW"/>
</dbReference>
<dbReference type="KEGG" id="pmw:B2K_10855"/>
<dbReference type="Pfam" id="PF12831">
    <property type="entry name" value="FAD_oxidored"/>
    <property type="match status" value="2"/>
</dbReference>
<dbReference type="GO" id="GO:0051539">
    <property type="term" value="F:4 iron, 4 sulfur cluster binding"/>
    <property type="evidence" value="ECO:0007669"/>
    <property type="project" value="UniProtKB-KW"/>
</dbReference>
<dbReference type="Gene3D" id="3.50.50.60">
    <property type="entry name" value="FAD/NAD(P)-binding domain"/>
    <property type="match status" value="1"/>
</dbReference>
<name>I0BFR6_9BACL</name>
<evidence type="ECO:0000256" key="4">
    <source>
        <dbReference type="ARBA" id="ARBA00023004"/>
    </source>
</evidence>
<dbReference type="RefSeq" id="WP_014650275.1">
    <property type="nucleotide sequence ID" value="NC_017672.3"/>
</dbReference>
<keyword evidence="3" id="KW-0560">Oxidoreductase</keyword>
<dbReference type="EMBL" id="CP003422">
    <property type="protein sequence ID" value="AFH61213.1"/>
    <property type="molecule type" value="Genomic_DNA"/>
</dbReference>
<dbReference type="InterPro" id="IPR036188">
    <property type="entry name" value="FAD/NAD-bd_sf"/>
</dbReference>
<dbReference type="HOGENOM" id="CLU_433355_0_0_9"/>
<evidence type="ECO:0000256" key="2">
    <source>
        <dbReference type="ARBA" id="ARBA00022723"/>
    </source>
</evidence>
<evidence type="ECO:0000256" key="3">
    <source>
        <dbReference type="ARBA" id="ARBA00023002"/>
    </source>
</evidence>
<keyword evidence="5" id="KW-0411">Iron-sulfur</keyword>
<evidence type="ECO:0000313" key="7">
    <source>
        <dbReference type="Proteomes" id="UP000007392"/>
    </source>
</evidence>
<reference evidence="6 7" key="1">
    <citation type="submission" date="2013-06" db="EMBL/GenBank/DDBJ databases">
        <title>Complete genome sequence of Paenibacillus mucilaginosus K02.</title>
        <authorList>
            <person name="Xiao B."/>
            <person name="Sun L."/>
            <person name="Xiao L."/>
            <person name="Lian B."/>
        </authorList>
    </citation>
    <scope>NUCLEOTIDE SEQUENCE [LARGE SCALE GENOMIC DNA]</scope>
    <source>
        <strain evidence="6 7">K02</strain>
    </source>
</reference>
<evidence type="ECO:0000313" key="6">
    <source>
        <dbReference type="EMBL" id="AFH61213.1"/>
    </source>
</evidence>
<dbReference type="GO" id="GO:0016491">
    <property type="term" value="F:oxidoreductase activity"/>
    <property type="evidence" value="ECO:0007669"/>
    <property type="project" value="UniProtKB-KW"/>
</dbReference>
<gene>
    <name evidence="6" type="ORF">B2K_10855</name>
</gene>